<gene>
    <name evidence="1" type="ORF">SAMN05216298_2025</name>
</gene>
<dbReference type="Proteomes" id="UP000198662">
    <property type="component" value="Unassembled WGS sequence"/>
</dbReference>
<dbReference type="InterPro" id="IPR036894">
    <property type="entry name" value="YbaB-like_sf"/>
</dbReference>
<accession>A0A1G9FTX3</accession>
<dbReference type="RefSeq" id="WP_091047048.1">
    <property type="nucleotide sequence ID" value="NZ_FNGF01000002.1"/>
</dbReference>
<dbReference type="Pfam" id="PF02575">
    <property type="entry name" value="YbaB_DNA_bd"/>
    <property type="match status" value="1"/>
</dbReference>
<sequence>MDREHGPDRLGRVPEFDFAASMRSFRKDMDALNEQARAVRHLIAAAGVRVESEGREVAVTVTYDGRLVGVEFLPAAADMEPADQAAAVLDTYERAVVTARRRAREVTAHLVDPRQSLDAVLRAAGYEGESGAG</sequence>
<organism evidence="1 2">
    <name type="scientific">Glycomyces sambucus</name>
    <dbReference type="NCBI Taxonomy" id="380244"/>
    <lineage>
        <taxon>Bacteria</taxon>
        <taxon>Bacillati</taxon>
        <taxon>Actinomycetota</taxon>
        <taxon>Actinomycetes</taxon>
        <taxon>Glycomycetales</taxon>
        <taxon>Glycomycetaceae</taxon>
        <taxon>Glycomyces</taxon>
    </lineage>
</organism>
<proteinExistence type="predicted"/>
<dbReference type="Gene3D" id="3.30.1310.10">
    <property type="entry name" value="Nucleoid-associated protein YbaB-like domain"/>
    <property type="match status" value="1"/>
</dbReference>
<keyword evidence="1" id="KW-0238">DNA-binding</keyword>
<keyword evidence="2" id="KW-1185">Reference proteome</keyword>
<evidence type="ECO:0000313" key="1">
    <source>
        <dbReference type="EMBL" id="SDK91782.1"/>
    </source>
</evidence>
<dbReference type="EMBL" id="FNGF01000002">
    <property type="protein sequence ID" value="SDK91782.1"/>
    <property type="molecule type" value="Genomic_DNA"/>
</dbReference>
<reference evidence="2" key="1">
    <citation type="submission" date="2016-10" db="EMBL/GenBank/DDBJ databases">
        <authorList>
            <person name="Varghese N."/>
            <person name="Submissions S."/>
        </authorList>
    </citation>
    <scope>NUCLEOTIDE SEQUENCE [LARGE SCALE GENOMIC DNA]</scope>
    <source>
        <strain evidence="2">CGMCC 4.3147</strain>
    </source>
</reference>
<name>A0A1G9FTX3_9ACTN</name>
<dbReference type="GO" id="GO:0003677">
    <property type="term" value="F:DNA binding"/>
    <property type="evidence" value="ECO:0007669"/>
    <property type="project" value="UniProtKB-KW"/>
</dbReference>
<evidence type="ECO:0000313" key="2">
    <source>
        <dbReference type="Proteomes" id="UP000198662"/>
    </source>
</evidence>
<protein>
    <submittedName>
        <fullName evidence="1">YbaB/EbfC DNA-binding family protein</fullName>
    </submittedName>
</protein>
<dbReference type="InterPro" id="IPR004401">
    <property type="entry name" value="YbaB/EbfC"/>
</dbReference>
<dbReference type="AlphaFoldDB" id="A0A1G9FTX3"/>